<dbReference type="InterPro" id="IPR051202">
    <property type="entry name" value="Peptidase_C40"/>
</dbReference>
<feature type="domain" description="NlpC/P60" evidence="5">
    <location>
        <begin position="3"/>
        <end position="143"/>
    </location>
</feature>
<dbReference type="PROSITE" id="PS51935">
    <property type="entry name" value="NLPC_P60"/>
    <property type="match status" value="1"/>
</dbReference>
<dbReference type="Proteomes" id="UP000284177">
    <property type="component" value="Unassembled WGS sequence"/>
</dbReference>
<accession>A0A419T2U8</accession>
<dbReference type="AlphaFoldDB" id="A0A419T2U8"/>
<dbReference type="GO" id="GO:0008234">
    <property type="term" value="F:cysteine-type peptidase activity"/>
    <property type="evidence" value="ECO:0007669"/>
    <property type="project" value="UniProtKB-KW"/>
</dbReference>
<comment type="similarity">
    <text evidence="1">Belongs to the peptidase C40 family.</text>
</comment>
<dbReference type="Pfam" id="PF00877">
    <property type="entry name" value="NLPC_P60"/>
    <property type="match status" value="1"/>
</dbReference>
<dbReference type="InterPro" id="IPR038765">
    <property type="entry name" value="Papain-like_cys_pep_sf"/>
</dbReference>
<dbReference type="SUPFAM" id="SSF54001">
    <property type="entry name" value="Cysteine proteinases"/>
    <property type="match status" value="1"/>
</dbReference>
<keyword evidence="3 6" id="KW-0378">Hydrolase</keyword>
<dbReference type="OrthoDB" id="9808890at2"/>
<name>A0A419T2U8_9FIRM</name>
<dbReference type="PANTHER" id="PTHR47053:SF1">
    <property type="entry name" value="MUREIN DD-ENDOPEPTIDASE MEPH-RELATED"/>
    <property type="match status" value="1"/>
</dbReference>
<keyword evidence="2" id="KW-0645">Protease</keyword>
<keyword evidence="4" id="KW-0788">Thiol protease</keyword>
<evidence type="ECO:0000313" key="6">
    <source>
        <dbReference type="EMBL" id="RKD31782.1"/>
    </source>
</evidence>
<evidence type="ECO:0000256" key="4">
    <source>
        <dbReference type="ARBA" id="ARBA00022807"/>
    </source>
</evidence>
<evidence type="ECO:0000256" key="1">
    <source>
        <dbReference type="ARBA" id="ARBA00007074"/>
    </source>
</evidence>
<evidence type="ECO:0000259" key="5">
    <source>
        <dbReference type="PROSITE" id="PS51935"/>
    </source>
</evidence>
<proteinExistence type="inferred from homology"/>
<protein>
    <submittedName>
        <fullName evidence="6">Glycoside hydrolase</fullName>
    </submittedName>
</protein>
<dbReference type="Gene3D" id="3.90.1720.10">
    <property type="entry name" value="endopeptidase domain like (from Nostoc punctiforme)"/>
    <property type="match status" value="1"/>
</dbReference>
<dbReference type="InterPro" id="IPR000064">
    <property type="entry name" value="NLP_P60_dom"/>
</dbReference>
<reference evidence="6 7" key="1">
    <citation type="submission" date="2016-08" db="EMBL/GenBank/DDBJ databases">
        <title>Novel Firmicutes and Novel Genomes.</title>
        <authorList>
            <person name="Poppleton D.I."/>
            <person name="Gribaldo S."/>
        </authorList>
    </citation>
    <scope>NUCLEOTIDE SEQUENCE [LARGE SCALE GENOMIC DNA]</scope>
    <source>
        <strain evidence="6 7">CTT3</strain>
    </source>
</reference>
<dbReference type="GO" id="GO:0006508">
    <property type="term" value="P:proteolysis"/>
    <property type="evidence" value="ECO:0007669"/>
    <property type="project" value="UniProtKB-KW"/>
</dbReference>
<dbReference type="EMBL" id="MCIB01000015">
    <property type="protein sequence ID" value="RKD31782.1"/>
    <property type="molecule type" value="Genomic_DNA"/>
</dbReference>
<dbReference type="PANTHER" id="PTHR47053">
    <property type="entry name" value="MUREIN DD-ENDOPEPTIDASE MEPH-RELATED"/>
    <property type="match status" value="1"/>
</dbReference>
<gene>
    <name evidence="6" type="ORF">BET03_11910</name>
</gene>
<evidence type="ECO:0000256" key="3">
    <source>
        <dbReference type="ARBA" id="ARBA00022801"/>
    </source>
</evidence>
<organism evidence="6 7">
    <name type="scientific">Thermohalobacter berrensis</name>
    <dbReference type="NCBI Taxonomy" id="99594"/>
    <lineage>
        <taxon>Bacteria</taxon>
        <taxon>Bacillati</taxon>
        <taxon>Bacillota</taxon>
        <taxon>Tissierellia</taxon>
        <taxon>Tissierellales</taxon>
        <taxon>Thermohalobacteraceae</taxon>
        <taxon>Thermohalobacter</taxon>
    </lineage>
</organism>
<comment type="caution">
    <text evidence="6">The sequence shown here is derived from an EMBL/GenBank/DDBJ whole genome shotgun (WGS) entry which is preliminary data.</text>
</comment>
<sequence>MNKEYYEEEIRKILPKFKNVKFVHNGRSLDEGLDCLGFLVLFYKEFGINIPSDDGKPIERDWYKKDPERYIRAIRNFCSNEVKINELQPLDLVYFAVKRNIITHTGVMINDREFAHMAPRKGLLISRLNRPWRRRFRGAVRLIDKKL</sequence>
<evidence type="ECO:0000256" key="2">
    <source>
        <dbReference type="ARBA" id="ARBA00022670"/>
    </source>
</evidence>
<keyword evidence="7" id="KW-1185">Reference proteome</keyword>
<evidence type="ECO:0000313" key="7">
    <source>
        <dbReference type="Proteomes" id="UP000284177"/>
    </source>
</evidence>
<dbReference type="RefSeq" id="WP_120169096.1">
    <property type="nucleotide sequence ID" value="NZ_MCIB01000015.1"/>
</dbReference>